<accession>A0A0P7FQX7</accession>
<evidence type="ECO:0000313" key="1">
    <source>
        <dbReference type="EMBL" id="KPN28898.1"/>
    </source>
</evidence>
<sequence length="147" mass="16752">MDRAERFVTVCRLMNKVLEQRGNTPGEIRITEDEIDQLVLALEYFRDAMDPSSGDILTRTEFRCPECGTKNEFRAQDGQVSLVENHPEVGVEVVKVHGIAQCSECKRQLKLTQFEPVQLAGFDEAAWNALYEQEYKARAVVTKLQSE</sequence>
<dbReference type="EMBL" id="LGUC01000002">
    <property type="protein sequence ID" value="KPN29278.1"/>
    <property type="molecule type" value="Genomic_DNA"/>
</dbReference>
<organism evidence="1 3">
    <name type="scientific">Halolamina pelagica</name>
    <dbReference type="NCBI Taxonomy" id="699431"/>
    <lineage>
        <taxon>Archaea</taxon>
        <taxon>Methanobacteriati</taxon>
        <taxon>Methanobacteriota</taxon>
        <taxon>Stenosarchaea group</taxon>
        <taxon>Halobacteria</taxon>
        <taxon>Halobacteriales</taxon>
        <taxon>Haloferacaceae</taxon>
    </lineage>
</organism>
<reference evidence="1" key="2">
    <citation type="submission" date="2015-08" db="EMBL/GenBank/DDBJ databases">
        <title>Genome sequence of extreme halophilic archaea of Halolamina pelagica CDK2 isolated from Rann of Kutch, India.</title>
        <authorList>
            <person name="Kaushik R."/>
            <person name="Gaba S."/>
            <person name="Singh R.N."/>
            <person name="Abrol S."/>
            <person name="Yadav A.N."/>
            <person name="Saxena A.K."/>
        </authorList>
    </citation>
    <scope>NUCLEOTIDE SEQUENCE</scope>
    <source>
        <strain evidence="1">CDK2</strain>
    </source>
</reference>
<evidence type="ECO:0000313" key="2">
    <source>
        <dbReference type="EMBL" id="KPN29278.1"/>
    </source>
</evidence>
<gene>
    <name evidence="1" type="ORF">SY89_03132</name>
    <name evidence="2" type="ORF">SY89_03512</name>
</gene>
<protein>
    <submittedName>
        <fullName evidence="1">Uncharacterized protein</fullName>
    </submittedName>
</protein>
<name>A0A0P7FQX7_9EURY</name>
<dbReference type="EMBL" id="LGUC01000002">
    <property type="protein sequence ID" value="KPN28898.1"/>
    <property type="molecule type" value="Genomic_DNA"/>
</dbReference>
<keyword evidence="3" id="KW-1185">Reference proteome</keyword>
<proteinExistence type="predicted"/>
<reference evidence="3" key="1">
    <citation type="submission" date="2013-11" db="EMBL/GenBank/DDBJ databases">
        <authorList>
            <person name="Hoang H.T."/>
            <person name="Killian M.L."/>
            <person name="Madson D.M."/>
            <person name="Arruda P.H.E."/>
            <person name="Sun D."/>
            <person name="Schwartz K.J."/>
            <person name="Yoon K."/>
        </authorList>
    </citation>
    <scope>NUCLEOTIDE SEQUENCE [LARGE SCALE GENOMIC DNA]</scope>
    <source>
        <strain evidence="3">CDK2</strain>
    </source>
</reference>
<dbReference type="AlphaFoldDB" id="A0A0P7FQX7"/>
<comment type="caution">
    <text evidence="1">The sequence shown here is derived from an EMBL/GenBank/DDBJ whole genome shotgun (WGS) entry which is preliminary data.</text>
</comment>
<evidence type="ECO:0000313" key="3">
    <source>
        <dbReference type="Proteomes" id="UP000050535"/>
    </source>
</evidence>
<dbReference type="Proteomes" id="UP000050535">
    <property type="component" value="Unassembled WGS sequence"/>
</dbReference>